<accession>A0AAD6MFY4</accession>
<gene>
    <name evidence="1" type="ORF">NC653_026401</name>
</gene>
<comment type="caution">
    <text evidence="1">The sequence shown here is derived from an EMBL/GenBank/DDBJ whole genome shotgun (WGS) entry which is preliminary data.</text>
</comment>
<evidence type="ECO:0000313" key="1">
    <source>
        <dbReference type="EMBL" id="KAJ6983567.1"/>
    </source>
</evidence>
<reference evidence="1" key="1">
    <citation type="journal article" date="2023" name="Mol. Ecol. Resour.">
        <title>Chromosome-level genome assembly of a triploid poplar Populus alba 'Berolinensis'.</title>
        <authorList>
            <person name="Chen S."/>
            <person name="Yu Y."/>
            <person name="Wang X."/>
            <person name="Wang S."/>
            <person name="Zhang T."/>
            <person name="Zhou Y."/>
            <person name="He R."/>
            <person name="Meng N."/>
            <person name="Wang Y."/>
            <person name="Liu W."/>
            <person name="Liu Z."/>
            <person name="Liu J."/>
            <person name="Guo Q."/>
            <person name="Huang H."/>
            <person name="Sederoff R.R."/>
            <person name="Wang G."/>
            <person name="Qu G."/>
            <person name="Chen S."/>
        </authorList>
    </citation>
    <scope>NUCLEOTIDE SEQUENCE</scope>
    <source>
        <strain evidence="1">SC-2020</strain>
    </source>
</reference>
<keyword evidence="2" id="KW-1185">Reference proteome</keyword>
<dbReference type="AlphaFoldDB" id="A0AAD6MFY4"/>
<protein>
    <submittedName>
        <fullName evidence="1">Uncharacterized protein</fullName>
    </submittedName>
</protein>
<name>A0AAD6MFY4_9ROSI</name>
<evidence type="ECO:0000313" key="2">
    <source>
        <dbReference type="Proteomes" id="UP001164929"/>
    </source>
</evidence>
<dbReference type="EMBL" id="JAQIZT010000010">
    <property type="protein sequence ID" value="KAJ6983567.1"/>
    <property type="molecule type" value="Genomic_DNA"/>
</dbReference>
<organism evidence="1 2">
    <name type="scientific">Populus alba x Populus x berolinensis</name>
    <dbReference type="NCBI Taxonomy" id="444605"/>
    <lineage>
        <taxon>Eukaryota</taxon>
        <taxon>Viridiplantae</taxon>
        <taxon>Streptophyta</taxon>
        <taxon>Embryophyta</taxon>
        <taxon>Tracheophyta</taxon>
        <taxon>Spermatophyta</taxon>
        <taxon>Magnoliopsida</taxon>
        <taxon>eudicotyledons</taxon>
        <taxon>Gunneridae</taxon>
        <taxon>Pentapetalae</taxon>
        <taxon>rosids</taxon>
        <taxon>fabids</taxon>
        <taxon>Malpighiales</taxon>
        <taxon>Salicaceae</taxon>
        <taxon>Saliceae</taxon>
        <taxon>Populus</taxon>
    </lineage>
</organism>
<proteinExistence type="predicted"/>
<sequence length="87" mass="10066">MGNEYVTIRRDFGGFGIYLVSGFILREWSYEDALFSDSMCIECVVDNDLVKALWTEIHEPTRCYITRRVQILQLHVHGQSSPALLLK</sequence>
<dbReference type="Proteomes" id="UP001164929">
    <property type="component" value="Chromosome 10"/>
</dbReference>